<feature type="compositionally biased region" description="Basic and acidic residues" evidence="7">
    <location>
        <begin position="597"/>
        <end position="619"/>
    </location>
</feature>
<dbReference type="CDD" id="cd01127">
    <property type="entry name" value="TrwB_TraG_TraD_VirD4"/>
    <property type="match status" value="1"/>
</dbReference>
<dbReference type="NCBIfam" id="NF010450">
    <property type="entry name" value="PRK13876.1"/>
    <property type="match status" value="1"/>
</dbReference>
<evidence type="ECO:0000256" key="4">
    <source>
        <dbReference type="ARBA" id="ARBA00022692"/>
    </source>
</evidence>
<keyword evidence="10" id="KW-1185">Reference proteome</keyword>
<dbReference type="GO" id="GO:0005886">
    <property type="term" value="C:plasma membrane"/>
    <property type="evidence" value="ECO:0007669"/>
    <property type="project" value="UniProtKB-SubCell"/>
</dbReference>
<dbReference type="SUPFAM" id="SSF52540">
    <property type="entry name" value="P-loop containing nucleoside triphosphate hydrolases"/>
    <property type="match status" value="1"/>
</dbReference>
<keyword evidence="5 8" id="KW-1133">Transmembrane helix</keyword>
<feature type="transmembrane region" description="Helical" evidence="8">
    <location>
        <begin position="43"/>
        <end position="64"/>
    </location>
</feature>
<dbReference type="OrthoDB" id="9759295at2"/>
<evidence type="ECO:0000313" key="9">
    <source>
        <dbReference type="EMBL" id="VDC19286.1"/>
    </source>
</evidence>
<dbReference type="PANTHER" id="PTHR37937:SF1">
    <property type="entry name" value="CONJUGATIVE TRANSFER: DNA TRANSPORT"/>
    <property type="match status" value="1"/>
</dbReference>
<evidence type="ECO:0000256" key="1">
    <source>
        <dbReference type="ARBA" id="ARBA00004651"/>
    </source>
</evidence>
<gene>
    <name evidence="9" type="primary">traG_1</name>
    <name evidence="9" type="ORF">XINFAN_00181</name>
</gene>
<evidence type="ECO:0000256" key="2">
    <source>
        <dbReference type="ARBA" id="ARBA00008806"/>
    </source>
</evidence>
<name>A0A3P5WC83_9RHOB</name>
<dbReference type="InterPro" id="IPR051539">
    <property type="entry name" value="T4SS-coupling_protein"/>
</dbReference>
<sequence>MSATKILWGQITIVFLIILATTWGATQYVAWSLGYQGQLGPPWFELFGTPIYYPPAIFWWWYFYEAYASPIFAKGGIIAASGGFIAIAVAIGMSVWRAREAKNVATYGSARWAEKPEVKAACLLDPDGVVLGRYDREYLRHDGPEHVLCFAPTRSGKGVGLVVPTLLTWPGSAVVHDIKGENWQLTSGFRSHHGRVLLFDPTNPKSSAYNPLLEVRRGEWEVRDVQNIADILVDPEGSLDKRNHWEKTSHSLLVGAILHVLYAETDKTLAGVAKFLSDPKRPVDSTLRAMMKTAHLGEAGPHPVVASAARELRNKSENERSGVLSTAMSFLGLYRDPVVAEVTRRSDWRISDIVGGEQPTTLYLVVPPSDINRTKPLMRLLLNQVGRRLTEDLQANVGRHRLLLMLDEFPALGRLDFFETALAFMAGYGLKSFLIAQSLNQIEKAYGPNNSILDNCHVRVSFATNDERTAKRVSDALGTATEMRAMKNYAGHRLSPWLGHLMVSRSETARQLLTPGEIMQLPPNEEIVMVAGIPPIRATKARYYEDARFRERVLSPPELKGPEGTRPDDWTTLPIPARPEPSEDHEDHMGDDDDTTESERRLQPELSRVKSVEKKKPIENEFDFDQPDEADEEAAQNRRMIRQVQGIARQVAMDPNDGMDL</sequence>
<feature type="region of interest" description="Disordered" evidence="7">
    <location>
        <begin position="554"/>
        <end position="636"/>
    </location>
</feature>
<dbReference type="EMBL" id="UXAW01000029">
    <property type="protein sequence ID" value="VDC19286.1"/>
    <property type="molecule type" value="Genomic_DNA"/>
</dbReference>
<dbReference type="RefSeq" id="WP_094463126.1">
    <property type="nucleotide sequence ID" value="NZ_UXAW01000029.1"/>
</dbReference>
<evidence type="ECO:0000256" key="7">
    <source>
        <dbReference type="SAM" id="MobiDB-lite"/>
    </source>
</evidence>
<feature type="transmembrane region" description="Helical" evidence="8">
    <location>
        <begin position="76"/>
        <end position="96"/>
    </location>
</feature>
<keyword evidence="6 8" id="KW-0472">Membrane</keyword>
<comment type="similarity">
    <text evidence="2">Belongs to the VirD4/TraG family.</text>
</comment>
<dbReference type="Proteomes" id="UP000277498">
    <property type="component" value="Unassembled WGS sequence"/>
</dbReference>
<evidence type="ECO:0000256" key="3">
    <source>
        <dbReference type="ARBA" id="ARBA00022475"/>
    </source>
</evidence>
<dbReference type="InterPro" id="IPR003688">
    <property type="entry name" value="TraG/VirD4"/>
</dbReference>
<evidence type="ECO:0000256" key="6">
    <source>
        <dbReference type="ARBA" id="ARBA00023136"/>
    </source>
</evidence>
<accession>A0A3P5WC83</accession>
<feature type="compositionally biased region" description="Acidic residues" evidence="7">
    <location>
        <begin position="620"/>
        <end position="634"/>
    </location>
</feature>
<proteinExistence type="inferred from homology"/>
<evidence type="ECO:0000256" key="8">
    <source>
        <dbReference type="SAM" id="Phobius"/>
    </source>
</evidence>
<organism evidence="9 10">
    <name type="scientific">Pseudogemmobacter humi</name>
    <dbReference type="NCBI Taxonomy" id="2483812"/>
    <lineage>
        <taxon>Bacteria</taxon>
        <taxon>Pseudomonadati</taxon>
        <taxon>Pseudomonadota</taxon>
        <taxon>Alphaproteobacteria</taxon>
        <taxon>Rhodobacterales</taxon>
        <taxon>Paracoccaceae</taxon>
        <taxon>Pseudogemmobacter</taxon>
    </lineage>
</organism>
<dbReference type="Gene3D" id="3.40.50.300">
    <property type="entry name" value="P-loop containing nucleotide triphosphate hydrolases"/>
    <property type="match status" value="1"/>
</dbReference>
<comment type="subcellular location">
    <subcellularLocation>
        <location evidence="1">Cell membrane</location>
        <topology evidence="1">Multi-pass membrane protein</topology>
    </subcellularLocation>
</comment>
<protein>
    <submittedName>
        <fullName evidence="9">Conjugal transfer protein TraG</fullName>
    </submittedName>
</protein>
<feature type="compositionally biased region" description="Basic and acidic residues" evidence="7">
    <location>
        <begin position="560"/>
        <end position="569"/>
    </location>
</feature>
<feature type="transmembrane region" description="Helical" evidence="8">
    <location>
        <begin position="7"/>
        <end position="31"/>
    </location>
</feature>
<keyword evidence="4 8" id="KW-0812">Transmembrane</keyword>
<dbReference type="InterPro" id="IPR027417">
    <property type="entry name" value="P-loop_NTPase"/>
</dbReference>
<dbReference type="Pfam" id="PF02534">
    <property type="entry name" value="T4SS-DNA_transf"/>
    <property type="match status" value="1"/>
</dbReference>
<evidence type="ECO:0000256" key="5">
    <source>
        <dbReference type="ARBA" id="ARBA00022989"/>
    </source>
</evidence>
<dbReference type="AlphaFoldDB" id="A0A3P5WC83"/>
<dbReference type="PANTHER" id="PTHR37937">
    <property type="entry name" value="CONJUGATIVE TRANSFER: DNA TRANSPORT"/>
    <property type="match status" value="1"/>
</dbReference>
<evidence type="ECO:0000313" key="10">
    <source>
        <dbReference type="Proteomes" id="UP000277498"/>
    </source>
</evidence>
<reference evidence="9 10" key="1">
    <citation type="submission" date="2018-11" db="EMBL/GenBank/DDBJ databases">
        <authorList>
            <person name="Criscuolo A."/>
        </authorList>
    </citation>
    <scope>NUCLEOTIDE SEQUENCE [LARGE SCALE GENOMIC DNA]</scope>
    <source>
        <strain evidence="9">ACIP111625</strain>
    </source>
</reference>
<keyword evidence="3" id="KW-1003">Cell membrane</keyword>